<comment type="pathway">
    <text evidence="2">Protein modification; protein glycosylation.</text>
</comment>
<sequence length="559" mass="63305">MDDEYRHSISGAPHIFADFLTGSTTDCLGCFQLHIETTTTDSILEPTCSPPDSAAPITVVVTPCWPQHKQFRRTLIIAVVALACLALLQARWHDIALLRGSKPAAKLAGYPVAVIENDDAPRTMVTASAFRPVAYPAGHNKTLAELCASFPRHLLATVQPVLKTGFTDAPGRLLSQMESCSACFAPGDLLVFSDLDDVYRGHEVIDLLATLPAAYHAYEQFAPYFEQKRLRDSGEAAANPDALGAINGWKLDKFKFLPQVEKAWEMKPNRDFYVFYETDTYVFWDPLLRFLDTLDPDTPLYLGSASPGRQDEIGRDTWFANGGPGYVLSRAAVQKLLHRRVSPTGVYIDPPFAEKHRHLLHDLECCGDSALGYALWQSGIQLQALYPMFSQHPLHHTPFDAMRWCSPLLTMHKSSFDDMRAVFQWEFTARSNDYAMRHRDLWEFNNPGSESRRADWRNDDRFGRKVEGDVVIDTQAACEAHCRSLEACLMWMWHGDDVDECFVSEDVLLYGQEARPESVDDRRQASYTSGWIVDRVKEWKARHECNDTLWLSHSFARIF</sequence>
<name>G3J559_CORMM</name>
<dbReference type="OrthoDB" id="414175at2759"/>
<dbReference type="VEuPathDB" id="FungiDB:CCM_00627"/>
<keyword evidence="15" id="KW-1185">Reference proteome</keyword>
<dbReference type="EC" id="2.4.1.122" evidence="4"/>
<evidence type="ECO:0000313" key="14">
    <source>
        <dbReference type="EMBL" id="EGX95973.1"/>
    </source>
</evidence>
<dbReference type="GO" id="GO:0016020">
    <property type="term" value="C:membrane"/>
    <property type="evidence" value="ECO:0007669"/>
    <property type="project" value="UniProtKB-SubCell"/>
</dbReference>
<dbReference type="STRING" id="983644.G3J559"/>
<dbReference type="GO" id="GO:0000166">
    <property type="term" value="F:nucleotide binding"/>
    <property type="evidence" value="ECO:0007669"/>
    <property type="project" value="UniProtKB-KW"/>
</dbReference>
<evidence type="ECO:0000256" key="11">
    <source>
        <dbReference type="ARBA" id="ARBA00023136"/>
    </source>
</evidence>
<dbReference type="GO" id="GO:0016263">
    <property type="term" value="F:glycoprotein-N-acetylgalactosamine 3-beta-galactosyltransferase activity"/>
    <property type="evidence" value="ECO:0007669"/>
    <property type="project" value="UniProtKB-EC"/>
</dbReference>
<evidence type="ECO:0000256" key="3">
    <source>
        <dbReference type="ARBA" id="ARBA00006462"/>
    </source>
</evidence>
<dbReference type="PANTHER" id="PTHR23033:SF43">
    <property type="entry name" value="APPLE DOMAIN-CONTAINING PROTEIN"/>
    <property type="match status" value="1"/>
</dbReference>
<proteinExistence type="inferred from homology"/>
<keyword evidence="10 12" id="KW-1133">Transmembrane helix</keyword>
<keyword evidence="11 12" id="KW-0472">Membrane</keyword>
<dbReference type="AlphaFoldDB" id="G3J559"/>
<evidence type="ECO:0000256" key="7">
    <source>
        <dbReference type="ARBA" id="ARBA00022692"/>
    </source>
</evidence>
<feature type="transmembrane region" description="Helical" evidence="12">
    <location>
        <begin position="75"/>
        <end position="92"/>
    </location>
</feature>
<dbReference type="Pfam" id="PF02434">
    <property type="entry name" value="Fringe"/>
    <property type="match status" value="1"/>
</dbReference>
<reference evidence="14 15" key="1">
    <citation type="journal article" date="2011" name="Genome Biol.">
        <title>Genome sequence of the insect pathogenic fungus Cordyceps militaris, a valued traditional Chinese medicine.</title>
        <authorList>
            <person name="Zheng P."/>
            <person name="Xia Y."/>
            <person name="Xiao G."/>
            <person name="Xiong C."/>
            <person name="Hu X."/>
            <person name="Zhang S."/>
            <person name="Zheng H."/>
            <person name="Huang Y."/>
            <person name="Zhou Y."/>
            <person name="Wang S."/>
            <person name="Zhao G.P."/>
            <person name="Liu X."/>
            <person name="St Leger R.J."/>
            <person name="Wang C."/>
        </authorList>
    </citation>
    <scope>NUCLEOTIDE SEQUENCE [LARGE SCALE GENOMIC DNA]</scope>
    <source>
        <strain evidence="14 15">CM01</strain>
    </source>
</reference>
<dbReference type="eggNOG" id="KOG2246">
    <property type="taxonomic scope" value="Eukaryota"/>
</dbReference>
<evidence type="ECO:0000256" key="10">
    <source>
        <dbReference type="ARBA" id="ARBA00022989"/>
    </source>
</evidence>
<evidence type="ECO:0000313" key="15">
    <source>
        <dbReference type="Proteomes" id="UP000001610"/>
    </source>
</evidence>
<keyword evidence="9" id="KW-0735">Signal-anchor</keyword>
<dbReference type="RefSeq" id="XP_006665850.1">
    <property type="nucleotide sequence ID" value="XM_006665787.1"/>
</dbReference>
<evidence type="ECO:0000256" key="6">
    <source>
        <dbReference type="ARBA" id="ARBA00022679"/>
    </source>
</evidence>
<evidence type="ECO:0000256" key="4">
    <source>
        <dbReference type="ARBA" id="ARBA00012557"/>
    </source>
</evidence>
<dbReference type="OMA" id="CATFPKH"/>
<evidence type="ECO:0000256" key="1">
    <source>
        <dbReference type="ARBA" id="ARBA00004606"/>
    </source>
</evidence>
<evidence type="ECO:0000256" key="5">
    <source>
        <dbReference type="ARBA" id="ARBA00022676"/>
    </source>
</evidence>
<dbReference type="EMBL" id="JH126399">
    <property type="protein sequence ID" value="EGX95973.1"/>
    <property type="molecule type" value="Genomic_DNA"/>
</dbReference>
<dbReference type="HOGENOM" id="CLU_022549_2_0_1"/>
<dbReference type="Gene3D" id="3.90.550.50">
    <property type="match status" value="1"/>
</dbReference>
<evidence type="ECO:0000259" key="13">
    <source>
        <dbReference type="Pfam" id="PF02434"/>
    </source>
</evidence>
<accession>G3J559</accession>
<dbReference type="GeneID" id="18162662"/>
<dbReference type="InterPro" id="IPR026050">
    <property type="entry name" value="C1GALT1/C1GALT1_chp1"/>
</dbReference>
<comment type="subcellular location">
    <subcellularLocation>
        <location evidence="1">Membrane</location>
        <topology evidence="1">Single-pass type II membrane protein</topology>
    </subcellularLocation>
</comment>
<keyword evidence="6 14" id="KW-0808">Transferase</keyword>
<comment type="similarity">
    <text evidence="3">Belongs to the glycosyltransferase 31 family. Beta3-Gal-T subfamily.</text>
</comment>
<keyword evidence="5" id="KW-0328">Glycosyltransferase</keyword>
<dbReference type="InterPro" id="IPR003378">
    <property type="entry name" value="Fringe-like_glycosylTrfase"/>
</dbReference>
<evidence type="ECO:0000256" key="9">
    <source>
        <dbReference type="ARBA" id="ARBA00022968"/>
    </source>
</evidence>
<organism evidence="14 15">
    <name type="scientific">Cordyceps militaris (strain CM01)</name>
    <name type="common">Caterpillar fungus</name>
    <dbReference type="NCBI Taxonomy" id="983644"/>
    <lineage>
        <taxon>Eukaryota</taxon>
        <taxon>Fungi</taxon>
        <taxon>Dikarya</taxon>
        <taxon>Ascomycota</taxon>
        <taxon>Pezizomycotina</taxon>
        <taxon>Sordariomycetes</taxon>
        <taxon>Hypocreomycetidae</taxon>
        <taxon>Hypocreales</taxon>
        <taxon>Cordycipitaceae</taxon>
        <taxon>Cordyceps</taxon>
    </lineage>
</organism>
<dbReference type="InParanoid" id="G3J559"/>
<feature type="domain" description="Fringe-like glycosyltransferase" evidence="13">
    <location>
        <begin position="260"/>
        <end position="336"/>
    </location>
</feature>
<keyword evidence="8" id="KW-0547">Nucleotide-binding</keyword>
<gene>
    <name evidence="14" type="ORF">CCM_00627</name>
</gene>
<dbReference type="Proteomes" id="UP000001610">
    <property type="component" value="Unassembled WGS sequence"/>
</dbReference>
<evidence type="ECO:0000256" key="2">
    <source>
        <dbReference type="ARBA" id="ARBA00004922"/>
    </source>
</evidence>
<protein>
    <recommendedName>
        <fullName evidence="4">N-acetylgalactosaminide beta-1,3-galactosyltransferase</fullName>
        <ecNumber evidence="4">2.4.1.122</ecNumber>
    </recommendedName>
</protein>
<evidence type="ECO:0000256" key="12">
    <source>
        <dbReference type="SAM" id="Phobius"/>
    </source>
</evidence>
<dbReference type="PANTHER" id="PTHR23033">
    <property type="entry name" value="BETA1,3-GALACTOSYLTRANSFERASE"/>
    <property type="match status" value="1"/>
</dbReference>
<dbReference type="KEGG" id="cmt:CCM_00627"/>
<keyword evidence="7 12" id="KW-0812">Transmembrane</keyword>
<evidence type="ECO:0000256" key="8">
    <source>
        <dbReference type="ARBA" id="ARBA00022741"/>
    </source>
</evidence>